<dbReference type="Proteomes" id="UP001150569">
    <property type="component" value="Unassembled WGS sequence"/>
</dbReference>
<keyword evidence="2" id="KW-1185">Reference proteome</keyword>
<organism evidence="1 2">
    <name type="scientific">Tieghemiomyces parasiticus</name>
    <dbReference type="NCBI Taxonomy" id="78921"/>
    <lineage>
        <taxon>Eukaryota</taxon>
        <taxon>Fungi</taxon>
        <taxon>Fungi incertae sedis</taxon>
        <taxon>Zoopagomycota</taxon>
        <taxon>Kickxellomycotina</taxon>
        <taxon>Dimargaritomycetes</taxon>
        <taxon>Dimargaritales</taxon>
        <taxon>Dimargaritaceae</taxon>
        <taxon>Tieghemiomyces</taxon>
    </lineage>
</organism>
<evidence type="ECO:0000313" key="1">
    <source>
        <dbReference type="EMBL" id="KAJ1907899.1"/>
    </source>
</evidence>
<evidence type="ECO:0000313" key="2">
    <source>
        <dbReference type="Proteomes" id="UP001150569"/>
    </source>
</evidence>
<sequence length="222" mass="25147">MKLREALVLFGTNRWVELAEKVGGGYTARDCYSQWYSASFDLEIPGRWPVEQEAKLLLYVFSWKPDWITDQTVSELCQAFDQASSGAASSAVGKGSHVRSLNHLRKMLRQPQDVPGDDPPKQWPKRGFWHKVALALDEEYPNHPAHCKSHFYKLMQGAKVRTTLSVCERNRTRTLPLKGADKKDILTLGNGREFTAETLNEVRQADTVMQYLSSFLSGDAKV</sequence>
<name>A0A9W8DLY4_9FUNG</name>
<proteinExistence type="predicted"/>
<dbReference type="AlphaFoldDB" id="A0A9W8DLY4"/>
<comment type="caution">
    <text evidence="1">The sequence shown here is derived from an EMBL/GenBank/DDBJ whole genome shotgun (WGS) entry which is preliminary data.</text>
</comment>
<dbReference type="EMBL" id="JANBPT010001429">
    <property type="protein sequence ID" value="KAJ1907899.1"/>
    <property type="molecule type" value="Genomic_DNA"/>
</dbReference>
<protein>
    <submittedName>
        <fullName evidence="1">Uncharacterized protein</fullName>
    </submittedName>
</protein>
<reference evidence="1" key="1">
    <citation type="submission" date="2022-07" db="EMBL/GenBank/DDBJ databases">
        <title>Phylogenomic reconstructions and comparative analyses of Kickxellomycotina fungi.</title>
        <authorList>
            <person name="Reynolds N.K."/>
            <person name="Stajich J.E."/>
            <person name="Barry K."/>
            <person name="Grigoriev I.V."/>
            <person name="Crous P."/>
            <person name="Smith M.E."/>
        </authorList>
    </citation>
    <scope>NUCLEOTIDE SEQUENCE</scope>
    <source>
        <strain evidence="1">RSA 861</strain>
    </source>
</reference>
<dbReference type="InterPro" id="IPR001005">
    <property type="entry name" value="SANT/Myb"/>
</dbReference>
<accession>A0A9W8DLY4</accession>
<gene>
    <name evidence="1" type="ORF">IWQ60_011780</name>
</gene>
<dbReference type="CDD" id="cd00167">
    <property type="entry name" value="SANT"/>
    <property type="match status" value="1"/>
</dbReference>